<dbReference type="AlphaFoldDB" id="A0A2P2PIF5"/>
<reference evidence="1" key="1">
    <citation type="submission" date="2018-02" db="EMBL/GenBank/DDBJ databases">
        <title>Rhizophora mucronata_Transcriptome.</title>
        <authorList>
            <person name="Meera S.P."/>
            <person name="Sreeshan A."/>
            <person name="Augustine A."/>
        </authorList>
    </citation>
    <scope>NUCLEOTIDE SEQUENCE</scope>
    <source>
        <tissue evidence="1">Leaf</tissue>
    </source>
</reference>
<proteinExistence type="predicted"/>
<accession>A0A2P2PIF5</accession>
<sequence>MTCSLLFWICYYRLLLKYYSYSLFRVHLFLFKLNNVCYDLFL</sequence>
<protein>
    <submittedName>
        <fullName evidence="1">Uncharacterized protein</fullName>
    </submittedName>
</protein>
<organism evidence="1">
    <name type="scientific">Rhizophora mucronata</name>
    <name type="common">Asiatic mangrove</name>
    <dbReference type="NCBI Taxonomy" id="61149"/>
    <lineage>
        <taxon>Eukaryota</taxon>
        <taxon>Viridiplantae</taxon>
        <taxon>Streptophyta</taxon>
        <taxon>Embryophyta</taxon>
        <taxon>Tracheophyta</taxon>
        <taxon>Spermatophyta</taxon>
        <taxon>Magnoliopsida</taxon>
        <taxon>eudicotyledons</taxon>
        <taxon>Gunneridae</taxon>
        <taxon>Pentapetalae</taxon>
        <taxon>rosids</taxon>
        <taxon>fabids</taxon>
        <taxon>Malpighiales</taxon>
        <taxon>Rhizophoraceae</taxon>
        <taxon>Rhizophora</taxon>
    </lineage>
</organism>
<name>A0A2P2PIF5_RHIMU</name>
<evidence type="ECO:0000313" key="1">
    <source>
        <dbReference type="EMBL" id="MBX54503.1"/>
    </source>
</evidence>
<dbReference type="EMBL" id="GGEC01074019">
    <property type="protein sequence ID" value="MBX54503.1"/>
    <property type="molecule type" value="Transcribed_RNA"/>
</dbReference>